<dbReference type="AlphaFoldDB" id="A0A7R9KU04"/>
<dbReference type="EMBL" id="CAJPIZ010005263">
    <property type="protein sequence ID" value="CAG2108429.1"/>
    <property type="molecule type" value="Genomic_DNA"/>
</dbReference>
<keyword evidence="3" id="KW-1015">Disulfide bond</keyword>
<dbReference type="Pfam" id="PF00089">
    <property type="entry name" value="Trypsin"/>
    <property type="match status" value="1"/>
</dbReference>
<dbReference type="InterPro" id="IPR009003">
    <property type="entry name" value="Peptidase_S1_PA"/>
</dbReference>
<proteinExistence type="predicted"/>
<organism evidence="6">
    <name type="scientific">Medioppia subpectinata</name>
    <dbReference type="NCBI Taxonomy" id="1979941"/>
    <lineage>
        <taxon>Eukaryota</taxon>
        <taxon>Metazoa</taxon>
        <taxon>Ecdysozoa</taxon>
        <taxon>Arthropoda</taxon>
        <taxon>Chelicerata</taxon>
        <taxon>Arachnida</taxon>
        <taxon>Acari</taxon>
        <taxon>Acariformes</taxon>
        <taxon>Sarcoptiformes</taxon>
        <taxon>Oribatida</taxon>
        <taxon>Brachypylina</taxon>
        <taxon>Oppioidea</taxon>
        <taxon>Oppiidae</taxon>
        <taxon>Medioppia</taxon>
    </lineage>
</organism>
<evidence type="ECO:0000313" key="7">
    <source>
        <dbReference type="Proteomes" id="UP000759131"/>
    </source>
</evidence>
<dbReference type="PROSITE" id="PS00134">
    <property type="entry name" value="TRYPSIN_HIS"/>
    <property type="match status" value="1"/>
</dbReference>
<dbReference type="Pfam" id="PF18322">
    <property type="entry name" value="CLIP_1"/>
    <property type="match status" value="1"/>
</dbReference>
<dbReference type="PROSITE" id="PS50240">
    <property type="entry name" value="TRYPSIN_DOM"/>
    <property type="match status" value="1"/>
</dbReference>
<dbReference type="EMBL" id="OC859838">
    <property type="protein sequence ID" value="CAD7627999.1"/>
    <property type="molecule type" value="Genomic_DNA"/>
</dbReference>
<dbReference type="SMART" id="SM00020">
    <property type="entry name" value="Tryp_SPc"/>
    <property type="match status" value="1"/>
</dbReference>
<dbReference type="Gene3D" id="2.40.10.10">
    <property type="entry name" value="Trypsin-like serine proteases"/>
    <property type="match status" value="2"/>
</dbReference>
<dbReference type="SUPFAM" id="SSF50494">
    <property type="entry name" value="Trypsin-like serine proteases"/>
    <property type="match status" value="1"/>
</dbReference>
<dbReference type="PRINTS" id="PR00722">
    <property type="entry name" value="CHYMOTRYPSIN"/>
</dbReference>
<feature type="region of interest" description="Disordered" evidence="4">
    <location>
        <begin position="1"/>
        <end position="96"/>
    </location>
</feature>
<dbReference type="FunFam" id="2.40.10.10:FF:000038">
    <property type="entry name" value="Serine protease"/>
    <property type="match status" value="1"/>
</dbReference>
<keyword evidence="2" id="KW-0964">Secreted</keyword>
<feature type="compositionally biased region" description="Pro residues" evidence="4">
    <location>
        <begin position="55"/>
        <end position="65"/>
    </location>
</feature>
<dbReference type="PANTHER" id="PTHR24258:SF129">
    <property type="entry name" value="LP15124P-RELATED"/>
    <property type="match status" value="1"/>
</dbReference>
<accession>A0A7R9KU04</accession>
<dbReference type="InterPro" id="IPR001254">
    <property type="entry name" value="Trypsin_dom"/>
</dbReference>
<dbReference type="GO" id="GO:0005576">
    <property type="term" value="C:extracellular region"/>
    <property type="evidence" value="ECO:0007669"/>
    <property type="project" value="UniProtKB-SubCell"/>
</dbReference>
<comment type="subcellular location">
    <subcellularLocation>
        <location evidence="1">Secreted</location>
    </subcellularLocation>
</comment>
<evidence type="ECO:0000256" key="4">
    <source>
        <dbReference type="SAM" id="MobiDB-lite"/>
    </source>
</evidence>
<dbReference type="CDD" id="cd00190">
    <property type="entry name" value="Tryp_SPc"/>
    <property type="match status" value="1"/>
</dbReference>
<evidence type="ECO:0000259" key="5">
    <source>
        <dbReference type="PROSITE" id="PS50240"/>
    </source>
</evidence>
<protein>
    <recommendedName>
        <fullName evidence="5">Peptidase S1 domain-containing protein</fullName>
    </recommendedName>
</protein>
<gene>
    <name evidence="6" type="ORF">OSB1V03_LOCUS8423</name>
</gene>
<feature type="compositionally biased region" description="Basic and acidic residues" evidence="4">
    <location>
        <begin position="81"/>
        <end position="91"/>
    </location>
</feature>
<dbReference type="InterPro" id="IPR001314">
    <property type="entry name" value="Peptidase_S1A"/>
</dbReference>
<dbReference type="InterPro" id="IPR041515">
    <property type="entry name" value="PPAF-2-like_Clip"/>
</dbReference>
<sequence>MFIPIESQRYANRNNRPLSRSLSDSNKDQTILKVYPSGQYGPQDKTYEDAGVPPRVKPYMPPDIPPQEDTVYESKPTQVDSKADEETKSSADDNISNLGDFKGANGCICVPYYQCDDGNIITDGSGIIDPRKIKPSEKEIPLESDFKPPFCGTFHVCCSEPESSTTKPYSHKCGIRNPSGINKRILAPEQKGESDFGEWPWMTAVLKKENGANLFQCGGVLIDRFHVLTAAHCVVQFSKNNDYKLVVRLGEWDTQKTTEFYAHEDYNVVNIEIHGSFRKGSLHNDIALLRLENEVQFKPHIDSVCLPSLEENYDSLQCVTTGWGKSAYKGGSYSNILKEVKVPVLNHYECQKALTQTRLGPRFRLHNSFMCAGGEKGVDSCKGDGGGPLVCYRSDGTYSLAGIVSWGIDCGKPGVPGVYVKVSKFLQWISEHTGEAIENYWPHNE</sequence>
<evidence type="ECO:0000256" key="2">
    <source>
        <dbReference type="ARBA" id="ARBA00022525"/>
    </source>
</evidence>
<dbReference type="InterPro" id="IPR018114">
    <property type="entry name" value="TRYPSIN_HIS"/>
</dbReference>
<feature type="domain" description="Peptidase S1" evidence="5">
    <location>
        <begin position="185"/>
        <end position="434"/>
    </location>
</feature>
<dbReference type="OrthoDB" id="5949700at2759"/>
<evidence type="ECO:0000256" key="1">
    <source>
        <dbReference type="ARBA" id="ARBA00004613"/>
    </source>
</evidence>
<evidence type="ECO:0000256" key="3">
    <source>
        <dbReference type="ARBA" id="ARBA00023157"/>
    </source>
</evidence>
<dbReference type="GO" id="GO:0004252">
    <property type="term" value="F:serine-type endopeptidase activity"/>
    <property type="evidence" value="ECO:0007669"/>
    <property type="project" value="InterPro"/>
</dbReference>
<reference evidence="6" key="1">
    <citation type="submission" date="2020-11" db="EMBL/GenBank/DDBJ databases">
        <authorList>
            <person name="Tran Van P."/>
        </authorList>
    </citation>
    <scope>NUCLEOTIDE SEQUENCE</scope>
</reference>
<dbReference type="Proteomes" id="UP000759131">
    <property type="component" value="Unassembled WGS sequence"/>
</dbReference>
<name>A0A7R9KU04_9ACAR</name>
<dbReference type="PANTHER" id="PTHR24258">
    <property type="entry name" value="SERINE PROTEASE-RELATED"/>
    <property type="match status" value="1"/>
</dbReference>
<dbReference type="GO" id="GO:0006508">
    <property type="term" value="P:proteolysis"/>
    <property type="evidence" value="ECO:0007669"/>
    <property type="project" value="InterPro"/>
</dbReference>
<keyword evidence="7" id="KW-1185">Reference proteome</keyword>
<feature type="compositionally biased region" description="Polar residues" evidence="4">
    <location>
        <begin position="9"/>
        <end position="24"/>
    </location>
</feature>
<dbReference type="InterPro" id="IPR043504">
    <property type="entry name" value="Peptidase_S1_PA_chymotrypsin"/>
</dbReference>
<evidence type="ECO:0000313" key="6">
    <source>
        <dbReference type="EMBL" id="CAD7627999.1"/>
    </source>
</evidence>